<evidence type="ECO:0000256" key="2">
    <source>
        <dbReference type="ARBA" id="ARBA00022840"/>
    </source>
</evidence>
<organism evidence="5 6">
    <name type="scientific">Datura stramonium</name>
    <name type="common">Jimsonweed</name>
    <name type="synonym">Common thornapple</name>
    <dbReference type="NCBI Taxonomy" id="4076"/>
    <lineage>
        <taxon>Eukaryota</taxon>
        <taxon>Viridiplantae</taxon>
        <taxon>Streptophyta</taxon>
        <taxon>Embryophyta</taxon>
        <taxon>Tracheophyta</taxon>
        <taxon>Spermatophyta</taxon>
        <taxon>Magnoliopsida</taxon>
        <taxon>eudicotyledons</taxon>
        <taxon>Gunneridae</taxon>
        <taxon>Pentapetalae</taxon>
        <taxon>asterids</taxon>
        <taxon>lamiids</taxon>
        <taxon>Solanales</taxon>
        <taxon>Solanaceae</taxon>
        <taxon>Solanoideae</taxon>
        <taxon>Datureae</taxon>
        <taxon>Datura</taxon>
    </lineage>
</organism>
<dbReference type="Pfam" id="PF23559">
    <property type="entry name" value="WHD_DRP"/>
    <property type="match status" value="1"/>
</dbReference>
<protein>
    <recommendedName>
        <fullName evidence="4">Disease resistance protein winged helix domain-containing protein</fullName>
    </recommendedName>
</protein>
<keyword evidence="6" id="KW-1185">Reference proteome</keyword>
<feature type="region of interest" description="Disordered" evidence="3">
    <location>
        <begin position="86"/>
        <end position="113"/>
    </location>
</feature>
<proteinExistence type="predicted"/>
<dbReference type="Gene3D" id="1.10.10.10">
    <property type="entry name" value="Winged helix-like DNA-binding domain superfamily/Winged helix DNA-binding domain"/>
    <property type="match status" value="1"/>
</dbReference>
<feature type="domain" description="Disease resistance protein winged helix" evidence="4">
    <location>
        <begin position="2"/>
        <end position="58"/>
    </location>
</feature>
<gene>
    <name evidence="5" type="ORF">HAX54_053483</name>
</gene>
<dbReference type="Proteomes" id="UP000823775">
    <property type="component" value="Unassembled WGS sequence"/>
</dbReference>
<name>A0ABS8T0H6_DATST</name>
<dbReference type="EMBL" id="JACEIK010000997">
    <property type="protein sequence ID" value="MCD7464831.1"/>
    <property type="molecule type" value="Genomic_DNA"/>
</dbReference>
<dbReference type="InterPro" id="IPR058922">
    <property type="entry name" value="WHD_DRP"/>
</dbReference>
<keyword evidence="1" id="KW-0547">Nucleotide-binding</keyword>
<evidence type="ECO:0000259" key="4">
    <source>
        <dbReference type="Pfam" id="PF23559"/>
    </source>
</evidence>
<reference evidence="5 6" key="1">
    <citation type="journal article" date="2021" name="BMC Genomics">
        <title>Datura genome reveals duplications of psychoactive alkaloid biosynthetic genes and high mutation rate following tissue culture.</title>
        <authorList>
            <person name="Rajewski A."/>
            <person name="Carter-House D."/>
            <person name="Stajich J."/>
            <person name="Litt A."/>
        </authorList>
    </citation>
    <scope>NUCLEOTIDE SEQUENCE [LARGE SCALE GENOMIC DNA]</scope>
    <source>
        <strain evidence="5">AR-01</strain>
    </source>
</reference>
<sequence>MELWIVEGFLKVEEMNSIKEVAERCLKDLIDRSLIIVHHLSFDGKLKSCRIHDVIREFCLKEARNMNFLNNGDGGKNDQTTTYAQSMHISSKRRGRIQQQQPSVIPPSGVWGG</sequence>
<evidence type="ECO:0000256" key="3">
    <source>
        <dbReference type="SAM" id="MobiDB-lite"/>
    </source>
</evidence>
<evidence type="ECO:0000313" key="6">
    <source>
        <dbReference type="Proteomes" id="UP000823775"/>
    </source>
</evidence>
<evidence type="ECO:0000256" key="1">
    <source>
        <dbReference type="ARBA" id="ARBA00022741"/>
    </source>
</evidence>
<accession>A0ABS8T0H6</accession>
<keyword evidence="2" id="KW-0067">ATP-binding</keyword>
<comment type="caution">
    <text evidence="5">The sequence shown here is derived from an EMBL/GenBank/DDBJ whole genome shotgun (WGS) entry which is preliminary data.</text>
</comment>
<dbReference type="InterPro" id="IPR036388">
    <property type="entry name" value="WH-like_DNA-bd_sf"/>
</dbReference>
<evidence type="ECO:0000313" key="5">
    <source>
        <dbReference type="EMBL" id="MCD7464831.1"/>
    </source>
</evidence>